<evidence type="ECO:0000256" key="1">
    <source>
        <dbReference type="ARBA" id="ARBA00010939"/>
    </source>
</evidence>
<dbReference type="Pfam" id="PF01176">
    <property type="entry name" value="eIF-1a"/>
    <property type="match status" value="1"/>
</dbReference>
<dbReference type="InterPro" id="IPR006196">
    <property type="entry name" value="RNA-binding_domain_S1_IF1"/>
</dbReference>
<dbReference type="PANTHER" id="PTHR33370:SF1">
    <property type="entry name" value="TRANSLATION INITIATION FACTOR IF-1, CHLOROPLASTIC"/>
    <property type="match status" value="1"/>
</dbReference>
<comment type="similarity">
    <text evidence="1">Belongs to the IF-1 family.</text>
</comment>
<accession>A0A1G2CKT6</accession>
<name>A0A1G2CKT6_9BACT</name>
<dbReference type="GO" id="GO:0003743">
    <property type="term" value="F:translation initiation factor activity"/>
    <property type="evidence" value="ECO:0007669"/>
    <property type="project" value="UniProtKB-UniRule"/>
</dbReference>
<dbReference type="InterPro" id="IPR004368">
    <property type="entry name" value="TIF_IF1"/>
</dbReference>
<keyword evidence="3 5" id="KW-0648">Protein biosynthesis</keyword>
<protein>
    <recommendedName>
        <fullName evidence="4">Translation initiation factor IF-1</fullName>
    </recommendedName>
</protein>
<dbReference type="EMBL" id="MHLE01000044">
    <property type="protein sequence ID" value="OGZ02014.1"/>
    <property type="molecule type" value="Genomic_DNA"/>
</dbReference>
<dbReference type="GO" id="GO:0003723">
    <property type="term" value="F:RNA binding"/>
    <property type="evidence" value="ECO:0007669"/>
    <property type="project" value="InterPro"/>
</dbReference>
<evidence type="ECO:0000256" key="4">
    <source>
        <dbReference type="NCBIfam" id="TIGR00008"/>
    </source>
</evidence>
<comment type="caution">
    <text evidence="7">The sequence shown here is derived from an EMBL/GenBank/DDBJ whole genome shotgun (WGS) entry which is preliminary data.</text>
</comment>
<reference evidence="7 8" key="1">
    <citation type="journal article" date="2016" name="Nat. Commun.">
        <title>Thousands of microbial genomes shed light on interconnected biogeochemical processes in an aquifer system.</title>
        <authorList>
            <person name="Anantharaman K."/>
            <person name="Brown C.T."/>
            <person name="Hug L.A."/>
            <person name="Sharon I."/>
            <person name="Castelle C.J."/>
            <person name="Probst A.J."/>
            <person name="Thomas B.C."/>
            <person name="Singh A."/>
            <person name="Wilkins M.J."/>
            <person name="Karaoz U."/>
            <person name="Brodie E.L."/>
            <person name="Williams K.H."/>
            <person name="Hubbard S.S."/>
            <person name="Banfield J.F."/>
        </authorList>
    </citation>
    <scope>NUCLEOTIDE SEQUENCE [LARGE SCALE GENOMIC DNA]</scope>
</reference>
<dbReference type="AlphaFoldDB" id="A0A1G2CKT6"/>
<evidence type="ECO:0000256" key="3">
    <source>
        <dbReference type="ARBA" id="ARBA00022917"/>
    </source>
</evidence>
<dbReference type="GO" id="GO:0005829">
    <property type="term" value="C:cytosol"/>
    <property type="evidence" value="ECO:0007669"/>
    <property type="project" value="TreeGrafter"/>
</dbReference>
<dbReference type="SUPFAM" id="SSF50249">
    <property type="entry name" value="Nucleic acid-binding proteins"/>
    <property type="match status" value="1"/>
</dbReference>
<feature type="domain" description="S1-like" evidence="6">
    <location>
        <begin position="1"/>
        <end position="68"/>
    </location>
</feature>
<sequence length="68" mass="7760">MSNNQIKGIIEEAFPGLAFRAKTEDGKEMLVHLAGKLRINRIRVVPGDSVIIETTPYDERRGRIIRRL</sequence>
<dbReference type="InterPro" id="IPR012340">
    <property type="entry name" value="NA-bd_OB-fold"/>
</dbReference>
<dbReference type="NCBIfam" id="TIGR00008">
    <property type="entry name" value="infA"/>
    <property type="match status" value="1"/>
</dbReference>
<evidence type="ECO:0000256" key="2">
    <source>
        <dbReference type="ARBA" id="ARBA00022540"/>
    </source>
</evidence>
<dbReference type="GO" id="GO:0043022">
    <property type="term" value="F:ribosome binding"/>
    <property type="evidence" value="ECO:0007669"/>
    <property type="project" value="TreeGrafter"/>
</dbReference>
<organism evidence="7 8">
    <name type="scientific">Candidatus Liptonbacteria bacterium RIFOXYB1_FULL_36_10</name>
    <dbReference type="NCBI Taxonomy" id="1798654"/>
    <lineage>
        <taxon>Bacteria</taxon>
        <taxon>Candidatus Liptoniibacteriota</taxon>
    </lineage>
</organism>
<keyword evidence="2 5" id="KW-0396">Initiation factor</keyword>
<evidence type="ECO:0000313" key="8">
    <source>
        <dbReference type="Proteomes" id="UP000178599"/>
    </source>
</evidence>
<dbReference type="PANTHER" id="PTHR33370">
    <property type="entry name" value="TRANSLATION INITIATION FACTOR IF-1, CHLOROPLASTIC"/>
    <property type="match status" value="1"/>
</dbReference>
<evidence type="ECO:0000256" key="5">
    <source>
        <dbReference type="PROSITE-ProRule" id="PRU00181"/>
    </source>
</evidence>
<gene>
    <name evidence="7" type="ORF">A2390_02450</name>
</gene>
<dbReference type="Gene3D" id="2.40.50.140">
    <property type="entry name" value="Nucleic acid-binding proteins"/>
    <property type="match status" value="1"/>
</dbReference>
<evidence type="ECO:0000313" key="7">
    <source>
        <dbReference type="EMBL" id="OGZ02014.1"/>
    </source>
</evidence>
<dbReference type="Proteomes" id="UP000178599">
    <property type="component" value="Unassembled WGS sequence"/>
</dbReference>
<evidence type="ECO:0000259" key="6">
    <source>
        <dbReference type="PROSITE" id="PS50832"/>
    </source>
</evidence>
<dbReference type="PROSITE" id="PS50832">
    <property type="entry name" value="S1_IF1_TYPE"/>
    <property type="match status" value="1"/>
</dbReference>
<proteinExistence type="inferred from homology"/>